<reference evidence="1" key="2">
    <citation type="submission" date="2020-11" db="EMBL/GenBank/DDBJ databases">
        <authorList>
            <person name="McCartney M.A."/>
            <person name="Auch B."/>
            <person name="Kono T."/>
            <person name="Mallez S."/>
            <person name="Becker A."/>
            <person name="Gohl D.M."/>
            <person name="Silverstein K.A.T."/>
            <person name="Koren S."/>
            <person name="Bechman K.B."/>
            <person name="Herman A."/>
            <person name="Abrahante J.E."/>
            <person name="Garbe J."/>
        </authorList>
    </citation>
    <scope>NUCLEOTIDE SEQUENCE</scope>
    <source>
        <strain evidence="1">Duluth1</strain>
        <tissue evidence="1">Whole animal</tissue>
    </source>
</reference>
<proteinExistence type="predicted"/>
<evidence type="ECO:0000313" key="1">
    <source>
        <dbReference type="EMBL" id="KAH3873097.1"/>
    </source>
</evidence>
<accession>A0A9D4M8Y2</accession>
<evidence type="ECO:0000313" key="2">
    <source>
        <dbReference type="Proteomes" id="UP000828390"/>
    </source>
</evidence>
<dbReference type="Proteomes" id="UP000828390">
    <property type="component" value="Unassembled WGS sequence"/>
</dbReference>
<organism evidence="1 2">
    <name type="scientific">Dreissena polymorpha</name>
    <name type="common">Zebra mussel</name>
    <name type="synonym">Mytilus polymorpha</name>
    <dbReference type="NCBI Taxonomy" id="45954"/>
    <lineage>
        <taxon>Eukaryota</taxon>
        <taxon>Metazoa</taxon>
        <taxon>Spiralia</taxon>
        <taxon>Lophotrochozoa</taxon>
        <taxon>Mollusca</taxon>
        <taxon>Bivalvia</taxon>
        <taxon>Autobranchia</taxon>
        <taxon>Heteroconchia</taxon>
        <taxon>Euheterodonta</taxon>
        <taxon>Imparidentia</taxon>
        <taxon>Neoheterodontei</taxon>
        <taxon>Myida</taxon>
        <taxon>Dreissenoidea</taxon>
        <taxon>Dreissenidae</taxon>
        <taxon>Dreissena</taxon>
    </lineage>
</organism>
<name>A0A9D4M8Y2_DREPO</name>
<sequence length="123" mass="14527">MYVRDAWTRYVQLMEDQLPRWSLMAHSLMLRPVSAIWKTRYVLGETGNLPIITRCCTAWGKFKKLLPILMLKHVPLKPIAKCSMLVSILPCYMVVKRGHHPLLIYNDFVETTEQWLLDLRRQT</sequence>
<keyword evidence="2" id="KW-1185">Reference proteome</keyword>
<dbReference type="AlphaFoldDB" id="A0A9D4M8Y2"/>
<protein>
    <submittedName>
        <fullName evidence="1">Uncharacterized protein</fullName>
    </submittedName>
</protein>
<gene>
    <name evidence="1" type="ORF">DPMN_036323</name>
</gene>
<dbReference type="EMBL" id="JAIWYP010000002">
    <property type="protein sequence ID" value="KAH3873097.1"/>
    <property type="molecule type" value="Genomic_DNA"/>
</dbReference>
<reference evidence="1" key="1">
    <citation type="journal article" date="2019" name="bioRxiv">
        <title>The Genome of the Zebra Mussel, Dreissena polymorpha: A Resource for Invasive Species Research.</title>
        <authorList>
            <person name="McCartney M.A."/>
            <person name="Auch B."/>
            <person name="Kono T."/>
            <person name="Mallez S."/>
            <person name="Zhang Y."/>
            <person name="Obille A."/>
            <person name="Becker A."/>
            <person name="Abrahante J.E."/>
            <person name="Garbe J."/>
            <person name="Badalamenti J.P."/>
            <person name="Herman A."/>
            <person name="Mangelson H."/>
            <person name="Liachko I."/>
            <person name="Sullivan S."/>
            <person name="Sone E.D."/>
            <person name="Koren S."/>
            <person name="Silverstein K.A.T."/>
            <person name="Beckman K.B."/>
            <person name="Gohl D.M."/>
        </authorList>
    </citation>
    <scope>NUCLEOTIDE SEQUENCE</scope>
    <source>
        <strain evidence="1">Duluth1</strain>
        <tissue evidence="1">Whole animal</tissue>
    </source>
</reference>
<comment type="caution">
    <text evidence="1">The sequence shown here is derived from an EMBL/GenBank/DDBJ whole genome shotgun (WGS) entry which is preliminary data.</text>
</comment>